<reference evidence="2 3" key="1">
    <citation type="journal article" date="2019" name="Sci. Rep.">
        <title>Orb-weaving spider Araneus ventricosus genome elucidates the spidroin gene catalogue.</title>
        <authorList>
            <person name="Kono N."/>
            <person name="Nakamura H."/>
            <person name="Ohtoshi R."/>
            <person name="Moran D.A.P."/>
            <person name="Shinohara A."/>
            <person name="Yoshida Y."/>
            <person name="Fujiwara M."/>
            <person name="Mori M."/>
            <person name="Tomita M."/>
            <person name="Arakawa K."/>
        </authorList>
    </citation>
    <scope>NUCLEOTIDE SEQUENCE [LARGE SCALE GENOMIC DNA]</scope>
</reference>
<comment type="caution">
    <text evidence="2">The sequence shown here is derived from an EMBL/GenBank/DDBJ whole genome shotgun (WGS) entry which is preliminary data.</text>
</comment>
<keyword evidence="3" id="KW-1185">Reference proteome</keyword>
<evidence type="ECO:0000256" key="1">
    <source>
        <dbReference type="SAM" id="MobiDB-lite"/>
    </source>
</evidence>
<protein>
    <submittedName>
        <fullName evidence="2">Uncharacterized protein</fullName>
    </submittedName>
</protein>
<sequence length="201" mass="22506">MCSICSRNLNETSFVSCSSCSMKIDITCIHSVASTSEDNNFVYHCDICDRKKSNGASNSTRRPEKSSGKNDRNLWEETETGCSLRLYSVKCPESRPWPFRLSNLIGKILKVENNAYQIRTKSGIIKSWFVKCDFQISGSQILEDVPENYISVLEALANESKFGGQRYSIFKCSVSNKKCVCKKANQPCSSKCHESSSCGNK</sequence>
<gene>
    <name evidence="2" type="ORF">AVEN_57842_1</name>
</gene>
<feature type="region of interest" description="Disordered" evidence="1">
    <location>
        <begin position="54"/>
        <end position="73"/>
    </location>
</feature>
<dbReference type="AlphaFoldDB" id="A0A4Y2W2R1"/>
<dbReference type="EMBL" id="BGPR01054058">
    <property type="protein sequence ID" value="GBO30848.1"/>
    <property type="molecule type" value="Genomic_DNA"/>
</dbReference>
<organism evidence="2 3">
    <name type="scientific">Araneus ventricosus</name>
    <name type="common">Orbweaver spider</name>
    <name type="synonym">Epeira ventricosa</name>
    <dbReference type="NCBI Taxonomy" id="182803"/>
    <lineage>
        <taxon>Eukaryota</taxon>
        <taxon>Metazoa</taxon>
        <taxon>Ecdysozoa</taxon>
        <taxon>Arthropoda</taxon>
        <taxon>Chelicerata</taxon>
        <taxon>Arachnida</taxon>
        <taxon>Araneae</taxon>
        <taxon>Araneomorphae</taxon>
        <taxon>Entelegynae</taxon>
        <taxon>Araneoidea</taxon>
        <taxon>Araneidae</taxon>
        <taxon>Araneus</taxon>
    </lineage>
</organism>
<evidence type="ECO:0000313" key="3">
    <source>
        <dbReference type="Proteomes" id="UP000499080"/>
    </source>
</evidence>
<feature type="compositionally biased region" description="Basic and acidic residues" evidence="1">
    <location>
        <begin position="61"/>
        <end position="73"/>
    </location>
</feature>
<accession>A0A4Y2W2R1</accession>
<dbReference type="OrthoDB" id="5836254at2759"/>
<evidence type="ECO:0000313" key="2">
    <source>
        <dbReference type="EMBL" id="GBO30848.1"/>
    </source>
</evidence>
<dbReference type="Proteomes" id="UP000499080">
    <property type="component" value="Unassembled WGS sequence"/>
</dbReference>
<proteinExistence type="predicted"/>
<name>A0A4Y2W2R1_ARAVE</name>